<comment type="caution">
    <text evidence="2">The sequence shown here is derived from an EMBL/GenBank/DDBJ whole genome shotgun (WGS) entry which is preliminary data.</text>
</comment>
<dbReference type="RefSeq" id="WP_048423077.1">
    <property type="nucleotide sequence ID" value="NZ_JYNU01000011.1"/>
</dbReference>
<dbReference type="Pfam" id="PF00581">
    <property type="entry name" value="Rhodanese"/>
    <property type="match status" value="1"/>
</dbReference>
<dbReference type="InterPro" id="IPR001763">
    <property type="entry name" value="Rhodanese-like_dom"/>
</dbReference>
<dbReference type="PROSITE" id="PS50206">
    <property type="entry name" value="RHODANESE_3"/>
    <property type="match status" value="1"/>
</dbReference>
<dbReference type="Proteomes" id="UP000036313">
    <property type="component" value="Unassembled WGS sequence"/>
</dbReference>
<dbReference type="PANTHER" id="PTHR43031:SF17">
    <property type="entry name" value="SULFURTRANSFERASE YTWF-RELATED"/>
    <property type="match status" value="1"/>
</dbReference>
<dbReference type="SMART" id="SM00450">
    <property type="entry name" value="RHOD"/>
    <property type="match status" value="1"/>
</dbReference>
<evidence type="ECO:0000313" key="2">
    <source>
        <dbReference type="EMBL" id="KMO77114.1"/>
    </source>
</evidence>
<dbReference type="InterPro" id="IPR050229">
    <property type="entry name" value="GlpE_sulfurtransferase"/>
</dbReference>
<reference evidence="2 3" key="1">
    <citation type="journal article" date="2015" name="Genome Biol. Evol.">
        <title>Characterization of Three Mycobacterium spp. with Potential Use in Bioremediation by Genome Sequencing and Comparative Genomics.</title>
        <authorList>
            <person name="Das S."/>
            <person name="Pettersson B.M."/>
            <person name="Behra P.R."/>
            <person name="Ramesh M."/>
            <person name="Dasgupta S."/>
            <person name="Bhattacharya A."/>
            <person name="Kirsebom L.A."/>
        </authorList>
    </citation>
    <scope>NUCLEOTIDE SEQUENCE [LARGE SCALE GENOMIC DNA]</scope>
    <source>
        <strain evidence="2 3">DSM 44075</strain>
    </source>
</reference>
<dbReference type="PANTHER" id="PTHR43031">
    <property type="entry name" value="FAD-DEPENDENT OXIDOREDUCTASE"/>
    <property type="match status" value="1"/>
</dbReference>
<gene>
    <name evidence="2" type="primary">glpE_1</name>
    <name evidence="2" type="ORF">MOBUDSM44075_02154</name>
</gene>
<keyword evidence="2" id="KW-0808">Transferase</keyword>
<dbReference type="GO" id="GO:0004792">
    <property type="term" value="F:thiosulfate-cyanide sulfurtransferase activity"/>
    <property type="evidence" value="ECO:0007669"/>
    <property type="project" value="UniProtKB-EC"/>
</dbReference>
<protein>
    <submittedName>
        <fullName evidence="2">Thiosulfate sulfurtransferase GlpE</fullName>
        <ecNumber evidence="2">2.8.1.1</ecNumber>
    </submittedName>
</protein>
<organism evidence="2 3">
    <name type="scientific">Mycolicibacterium obuense</name>
    <dbReference type="NCBI Taxonomy" id="1807"/>
    <lineage>
        <taxon>Bacteria</taxon>
        <taxon>Bacillati</taxon>
        <taxon>Actinomycetota</taxon>
        <taxon>Actinomycetes</taxon>
        <taxon>Mycobacteriales</taxon>
        <taxon>Mycobacteriaceae</taxon>
        <taxon>Mycolicibacterium</taxon>
    </lineage>
</organism>
<dbReference type="PATRIC" id="fig|1807.14.peg.2174"/>
<feature type="domain" description="Rhodanese" evidence="1">
    <location>
        <begin position="33"/>
        <end position="120"/>
    </location>
</feature>
<proteinExistence type="predicted"/>
<evidence type="ECO:0000313" key="3">
    <source>
        <dbReference type="Proteomes" id="UP000036313"/>
    </source>
</evidence>
<name>A0A0J6W3W2_9MYCO</name>
<dbReference type="EMBL" id="JYNU01000011">
    <property type="protein sequence ID" value="KMO77114.1"/>
    <property type="molecule type" value="Genomic_DNA"/>
</dbReference>
<dbReference type="CDD" id="cd00158">
    <property type="entry name" value="RHOD"/>
    <property type="match status" value="1"/>
</dbReference>
<sequence>MDDIGVRQANVAEIPAEFDTGSDAGFDAGTDTASGGPILLDVREHDEWRLGHAPGARHIPMGEVPARMAEIPVDADLYVICHLGGRSQRVADYLVGQGYQPVNVSGGMAAWAGAGRPVVTDDGRPGSV</sequence>
<dbReference type="SUPFAM" id="SSF52821">
    <property type="entry name" value="Rhodanese/Cell cycle control phosphatase"/>
    <property type="match status" value="1"/>
</dbReference>
<dbReference type="Gene3D" id="3.40.250.10">
    <property type="entry name" value="Rhodanese-like domain"/>
    <property type="match status" value="1"/>
</dbReference>
<dbReference type="InterPro" id="IPR036873">
    <property type="entry name" value="Rhodanese-like_dom_sf"/>
</dbReference>
<dbReference type="AlphaFoldDB" id="A0A0J6W3W2"/>
<dbReference type="EC" id="2.8.1.1" evidence="2"/>
<accession>A0A0J6W3W2</accession>
<evidence type="ECO:0000259" key="1">
    <source>
        <dbReference type="PROSITE" id="PS50206"/>
    </source>
</evidence>